<organism evidence="2 3">
    <name type="scientific">Tectimicrobiota bacterium</name>
    <dbReference type="NCBI Taxonomy" id="2528274"/>
    <lineage>
        <taxon>Bacteria</taxon>
        <taxon>Pseudomonadati</taxon>
        <taxon>Nitrospinota/Tectimicrobiota group</taxon>
        <taxon>Candidatus Tectimicrobiota</taxon>
    </lineage>
</organism>
<dbReference type="AlphaFoldDB" id="A0A932I454"/>
<gene>
    <name evidence="2" type="ORF">HYZ11_18205</name>
</gene>
<evidence type="ECO:0000256" key="1">
    <source>
        <dbReference type="SAM" id="SignalP"/>
    </source>
</evidence>
<evidence type="ECO:0000313" key="2">
    <source>
        <dbReference type="EMBL" id="MBI3129545.1"/>
    </source>
</evidence>
<proteinExistence type="predicted"/>
<keyword evidence="1" id="KW-0732">Signal</keyword>
<reference evidence="2" key="1">
    <citation type="submission" date="2020-07" db="EMBL/GenBank/DDBJ databases">
        <title>Huge and variable diversity of episymbiotic CPR bacteria and DPANN archaea in groundwater ecosystems.</title>
        <authorList>
            <person name="He C.Y."/>
            <person name="Keren R."/>
            <person name="Whittaker M."/>
            <person name="Farag I.F."/>
            <person name="Doudna J."/>
            <person name="Cate J.H.D."/>
            <person name="Banfield J.F."/>
        </authorList>
    </citation>
    <scope>NUCLEOTIDE SEQUENCE</scope>
    <source>
        <strain evidence="2">NC_groundwater_763_Ag_S-0.2um_68_21</strain>
    </source>
</reference>
<dbReference type="Proteomes" id="UP000782312">
    <property type="component" value="Unassembled WGS sequence"/>
</dbReference>
<dbReference type="EMBL" id="JACPUR010000041">
    <property type="protein sequence ID" value="MBI3129545.1"/>
    <property type="molecule type" value="Genomic_DNA"/>
</dbReference>
<name>A0A932I454_UNCTE</name>
<sequence length="87" mass="9385">MRKRLFSLAVVMLALSPAITFGAAGPERTGCWERIREAKASLSGIAGESERKAAVNAIVQAEVARSRHDYKACLDLANSVIQRGERG</sequence>
<protein>
    <submittedName>
        <fullName evidence="2">Uncharacterized protein</fullName>
    </submittedName>
</protein>
<accession>A0A932I454</accession>
<feature type="signal peptide" evidence="1">
    <location>
        <begin position="1"/>
        <end position="23"/>
    </location>
</feature>
<evidence type="ECO:0000313" key="3">
    <source>
        <dbReference type="Proteomes" id="UP000782312"/>
    </source>
</evidence>
<feature type="chain" id="PRO_5038047892" evidence="1">
    <location>
        <begin position="24"/>
        <end position="87"/>
    </location>
</feature>
<comment type="caution">
    <text evidence="2">The sequence shown here is derived from an EMBL/GenBank/DDBJ whole genome shotgun (WGS) entry which is preliminary data.</text>
</comment>